<dbReference type="InterPro" id="IPR037171">
    <property type="entry name" value="NagB/RpiA_transferase-like"/>
</dbReference>
<feature type="domain" description="Nudix hydrolase" evidence="3">
    <location>
        <begin position="1"/>
        <end position="129"/>
    </location>
</feature>
<dbReference type="AlphaFoldDB" id="A0A1H7MRA0"/>
<evidence type="ECO:0000313" key="5">
    <source>
        <dbReference type="Proteomes" id="UP000183894"/>
    </source>
</evidence>
<dbReference type="Proteomes" id="UP000183894">
    <property type="component" value="Unassembled WGS sequence"/>
</dbReference>
<sequence length="420" mass="44732">MAHVATAFLRNRGRILLTRRSDAVGTYSGKWAGVSGYVEGDPNDAEDDARRELEEEVGVTDATLANTAQPMHITDGEREWTVHAFMFDVNHRDIAPNEELADVEWVHAPVICERDTVPELWPTYRRVAPTLETVQTDDAHGSAWVSLRALEVLRDAAADAESWEVLVSFGRSLRDARPSMAAVTNRVNRVLADAAGDPEALCQRAAAEIDAAAEADDVASAEAAQLLRKEGYDRVATLSRSGTVRAALEDAGTNVLVAESRPGLEGVTVAESLAKKGLEITLTTDAALPGFVADGAVDAVLVGADAVLSSGDVVNKVGSYPIALAASRSDVPVFAVCARDKIRGDDTVIGEEGGALYDGDLPITVSNPLFERVPSDLVDGVVTEEGRLDSDGVERVASEHAELARWDESTSSDGDEESED</sequence>
<dbReference type="GO" id="GO:0019509">
    <property type="term" value="P:L-methionine salvage from methylthioadenosine"/>
    <property type="evidence" value="ECO:0007669"/>
    <property type="project" value="TreeGrafter"/>
</dbReference>
<evidence type="ECO:0000313" key="4">
    <source>
        <dbReference type="EMBL" id="SEL13866.1"/>
    </source>
</evidence>
<keyword evidence="4" id="KW-0396">Initiation factor</keyword>
<name>A0A1H7MRA0_HALLR</name>
<dbReference type="GO" id="GO:0003743">
    <property type="term" value="F:translation initiation factor activity"/>
    <property type="evidence" value="ECO:0007669"/>
    <property type="project" value="UniProtKB-KW"/>
</dbReference>
<dbReference type="PANTHER" id="PTHR43475">
    <property type="entry name" value="METHYLTHIORIBOSE-1-PHOSPHATE ISOMERASE"/>
    <property type="match status" value="1"/>
</dbReference>
<evidence type="ECO:0000259" key="3">
    <source>
        <dbReference type="PROSITE" id="PS51462"/>
    </source>
</evidence>
<dbReference type="PANTHER" id="PTHR43475:SF3">
    <property type="entry name" value="TRANSLATION INITIATION FACTOR EIF-2B SUBUNIT FAMILY PROTEIN (AFU_ORTHOLOGUE AFUA_2G14290)"/>
    <property type="match status" value="1"/>
</dbReference>
<dbReference type="EMBL" id="FOAD01000003">
    <property type="protein sequence ID" value="SEL13866.1"/>
    <property type="molecule type" value="Genomic_DNA"/>
</dbReference>
<evidence type="ECO:0000256" key="2">
    <source>
        <dbReference type="SAM" id="MobiDB-lite"/>
    </source>
</evidence>
<dbReference type="InterPro" id="IPR015797">
    <property type="entry name" value="NUDIX_hydrolase-like_dom_sf"/>
</dbReference>
<gene>
    <name evidence="4" type="ORF">SAMN04488691_10367</name>
</gene>
<dbReference type="PROSITE" id="PS51462">
    <property type="entry name" value="NUDIX"/>
    <property type="match status" value="1"/>
</dbReference>
<feature type="compositionally biased region" description="Basic and acidic residues" evidence="2">
    <location>
        <begin position="399"/>
        <end position="408"/>
    </location>
</feature>
<dbReference type="Gene3D" id="3.90.79.10">
    <property type="entry name" value="Nucleoside Triphosphate Pyrophosphohydrolase"/>
    <property type="match status" value="1"/>
</dbReference>
<organism evidence="4 5">
    <name type="scientific">Haloferax larsenii</name>
    <dbReference type="NCBI Taxonomy" id="302484"/>
    <lineage>
        <taxon>Archaea</taxon>
        <taxon>Methanobacteriati</taxon>
        <taxon>Methanobacteriota</taxon>
        <taxon>Stenosarchaea group</taxon>
        <taxon>Halobacteria</taxon>
        <taxon>Halobacteriales</taxon>
        <taxon>Haloferacaceae</taxon>
        <taxon>Haloferax</taxon>
    </lineage>
</organism>
<reference evidence="4 5" key="1">
    <citation type="submission" date="2016-10" db="EMBL/GenBank/DDBJ databases">
        <authorList>
            <person name="de Groot N.N."/>
        </authorList>
    </citation>
    <scope>NUCLEOTIDE SEQUENCE [LARGE SCALE GENOMIC DNA]</scope>
    <source>
        <strain evidence="4 5">CDM_5</strain>
    </source>
</reference>
<dbReference type="OrthoDB" id="27639at2157"/>
<dbReference type="InterPro" id="IPR042529">
    <property type="entry name" value="IF_2B-like_C"/>
</dbReference>
<proteinExistence type="inferred from homology"/>
<dbReference type="Pfam" id="PF01008">
    <property type="entry name" value="IF-2B"/>
    <property type="match status" value="1"/>
</dbReference>
<dbReference type="GO" id="GO:0046523">
    <property type="term" value="F:S-methyl-5-thioribose-1-phosphate isomerase activity"/>
    <property type="evidence" value="ECO:0007669"/>
    <property type="project" value="TreeGrafter"/>
</dbReference>
<feature type="region of interest" description="Disordered" evidence="2">
    <location>
        <begin position="399"/>
        <end position="420"/>
    </location>
</feature>
<dbReference type="Gene3D" id="3.40.50.10470">
    <property type="entry name" value="Translation initiation factor eif-2b, domain 2"/>
    <property type="match status" value="1"/>
</dbReference>
<dbReference type="InterPro" id="IPR000086">
    <property type="entry name" value="NUDIX_hydrolase_dom"/>
</dbReference>
<dbReference type="InterPro" id="IPR000649">
    <property type="entry name" value="IF-2B-related"/>
</dbReference>
<dbReference type="Pfam" id="PF00293">
    <property type="entry name" value="NUDIX"/>
    <property type="match status" value="1"/>
</dbReference>
<dbReference type="SUPFAM" id="SSF55811">
    <property type="entry name" value="Nudix"/>
    <property type="match status" value="1"/>
</dbReference>
<accession>A0A1H7MRA0</accession>
<keyword evidence="4" id="KW-0648">Protein biosynthesis</keyword>
<protein>
    <submittedName>
        <fullName evidence="4">Translation initiation factor 2B subunit, eIF-2B alpha/beta/delta family</fullName>
    </submittedName>
</protein>
<comment type="similarity">
    <text evidence="1">Belongs to the eIF-2B alpha/beta/delta subunits family.</text>
</comment>
<dbReference type="SUPFAM" id="SSF100950">
    <property type="entry name" value="NagB/RpiA/CoA transferase-like"/>
    <property type="match status" value="1"/>
</dbReference>
<evidence type="ECO:0000256" key="1">
    <source>
        <dbReference type="RuleBase" id="RU003814"/>
    </source>
</evidence>
<dbReference type="RefSeq" id="WP_074793134.1">
    <property type="nucleotide sequence ID" value="NZ_FOAD01000003.1"/>
</dbReference>